<organism evidence="2 3">
    <name type="scientific">Alishewanella jeotgali KCTC 22429</name>
    <dbReference type="NCBI Taxonomy" id="1129374"/>
    <lineage>
        <taxon>Bacteria</taxon>
        <taxon>Pseudomonadati</taxon>
        <taxon>Pseudomonadota</taxon>
        <taxon>Gammaproteobacteria</taxon>
        <taxon>Alteromonadales</taxon>
        <taxon>Alteromonadaceae</taxon>
        <taxon>Alishewanella</taxon>
    </lineage>
</organism>
<dbReference type="SUPFAM" id="SSF81301">
    <property type="entry name" value="Nucleotidyltransferase"/>
    <property type="match status" value="1"/>
</dbReference>
<comment type="caution">
    <text evidence="2">The sequence shown here is derived from an EMBL/GenBank/DDBJ whole genome shotgun (WGS) entry which is preliminary data.</text>
</comment>
<dbReference type="Gene3D" id="3.30.460.10">
    <property type="entry name" value="Beta Polymerase, domain 2"/>
    <property type="match status" value="1"/>
</dbReference>
<gene>
    <name evidence="2" type="ORF">AJE_06891</name>
</gene>
<dbReference type="Pfam" id="PF01909">
    <property type="entry name" value="NTP_transf_2"/>
    <property type="match status" value="1"/>
</dbReference>
<reference evidence="2 3" key="1">
    <citation type="journal article" date="2012" name="J. Bacteriol.">
        <title>Genome Sequence of Extracellular-Protease-Producing Alishewanella jeotgali Isolated from Traditional Korean Fermented Seafood.</title>
        <authorList>
            <person name="Jung J."/>
            <person name="Chun J."/>
            <person name="Park W."/>
        </authorList>
    </citation>
    <scope>NUCLEOTIDE SEQUENCE [LARGE SCALE GENOMIC DNA]</scope>
    <source>
        <strain evidence="2 3">KCTC 22429</strain>
    </source>
</reference>
<dbReference type="PATRIC" id="fig|1129374.4.peg.1376"/>
<dbReference type="GO" id="GO:0016779">
    <property type="term" value="F:nucleotidyltransferase activity"/>
    <property type="evidence" value="ECO:0007669"/>
    <property type="project" value="InterPro"/>
</dbReference>
<dbReference type="RefSeq" id="WP_008950251.1">
    <property type="nucleotide sequence ID" value="NZ_AHTH01000017.1"/>
</dbReference>
<name>H3ZDF3_9ALTE</name>
<evidence type="ECO:0000259" key="1">
    <source>
        <dbReference type="Pfam" id="PF01909"/>
    </source>
</evidence>
<keyword evidence="3" id="KW-1185">Reference proteome</keyword>
<proteinExistence type="predicted"/>
<dbReference type="EMBL" id="AHTH01000017">
    <property type="protein sequence ID" value="EHR41327.1"/>
    <property type="molecule type" value="Genomic_DNA"/>
</dbReference>
<dbReference type="AlphaFoldDB" id="H3ZDF3"/>
<accession>H3ZDF3</accession>
<feature type="domain" description="Polymerase nucleotidyl transferase" evidence="1">
    <location>
        <begin position="16"/>
        <end position="73"/>
    </location>
</feature>
<dbReference type="eggNOG" id="COG1708">
    <property type="taxonomic scope" value="Bacteria"/>
</dbReference>
<dbReference type="Proteomes" id="UP000012046">
    <property type="component" value="Unassembled WGS sequence"/>
</dbReference>
<dbReference type="STRING" id="1129374.AJE_06891"/>
<dbReference type="CDD" id="cd05403">
    <property type="entry name" value="NT_KNTase_like"/>
    <property type="match status" value="1"/>
</dbReference>
<evidence type="ECO:0000313" key="3">
    <source>
        <dbReference type="Proteomes" id="UP000012046"/>
    </source>
</evidence>
<dbReference type="InterPro" id="IPR002934">
    <property type="entry name" value="Polymerase_NTP_transf_dom"/>
</dbReference>
<sequence length="95" mass="10634">MRLSDYEKSVIFKAITAEDANAKVFLFGSRADDNARGGDIDLLVLSQHFDKQKLRAARWRILEQLGEQKIDIIASADGSEPFVQLIKPTAEELSL</sequence>
<dbReference type="InterPro" id="IPR043519">
    <property type="entry name" value="NT_sf"/>
</dbReference>
<evidence type="ECO:0000313" key="2">
    <source>
        <dbReference type="EMBL" id="EHR41327.1"/>
    </source>
</evidence>
<protein>
    <submittedName>
        <fullName evidence="2">DNA polymerase, beta-like region</fullName>
    </submittedName>
</protein>